<dbReference type="Proteomes" id="UP000272474">
    <property type="component" value="Unassembled WGS sequence"/>
</dbReference>
<keyword evidence="5" id="KW-1185">Reference proteome</keyword>
<evidence type="ECO:0000313" key="4">
    <source>
        <dbReference type="EMBL" id="RKN45853.1"/>
    </source>
</evidence>
<feature type="domain" description="HTH tetR-type" evidence="3">
    <location>
        <begin position="17"/>
        <end position="77"/>
    </location>
</feature>
<reference evidence="4 5" key="1">
    <citation type="journal article" date="2014" name="Int. J. Syst. Evol. Microbiol.">
        <title>Streptomyces hoynatensis sp. nov., isolated from deep marine sediment.</title>
        <authorList>
            <person name="Veyisoglu A."/>
            <person name="Sahin N."/>
        </authorList>
    </citation>
    <scope>NUCLEOTIDE SEQUENCE [LARGE SCALE GENOMIC DNA]</scope>
    <source>
        <strain evidence="4 5">KCTC 29097</strain>
    </source>
</reference>
<keyword evidence="1 2" id="KW-0238">DNA-binding</keyword>
<sequence length="211" mass="23618">MSTQRQPAARARTERQRARRRRILDSTTRLAAAGGFDAVQMREVAESAQVALGTLYRYFPSKIHLLVAVLHDQLELLHATLRERPLPERDPAARVAHTLRRAFRAHQREPRLTAAMMRALLFADGSAREEVTAVSRLTSALLLDAAGLEPPWSEEELSAVRVIQHTWQSTLVFWLAGTVSLENAHADVETACRLLAGGRRPPARPQEEPIE</sequence>
<dbReference type="InterPro" id="IPR001647">
    <property type="entry name" value="HTH_TetR"/>
</dbReference>
<dbReference type="RefSeq" id="WP_120675970.1">
    <property type="nucleotide sequence ID" value="NZ_RBAL01000002.1"/>
</dbReference>
<evidence type="ECO:0000313" key="5">
    <source>
        <dbReference type="Proteomes" id="UP000272474"/>
    </source>
</evidence>
<comment type="caution">
    <text evidence="4">The sequence shown here is derived from an EMBL/GenBank/DDBJ whole genome shotgun (WGS) entry which is preliminary data.</text>
</comment>
<dbReference type="EMBL" id="RBAL01000002">
    <property type="protein sequence ID" value="RKN45853.1"/>
    <property type="molecule type" value="Genomic_DNA"/>
</dbReference>
<dbReference type="Gene3D" id="1.10.357.10">
    <property type="entry name" value="Tetracycline Repressor, domain 2"/>
    <property type="match status" value="1"/>
</dbReference>
<feature type="DNA-binding region" description="H-T-H motif" evidence="2">
    <location>
        <begin position="40"/>
        <end position="59"/>
    </location>
</feature>
<dbReference type="OrthoDB" id="9809994at2"/>
<evidence type="ECO:0000256" key="2">
    <source>
        <dbReference type="PROSITE-ProRule" id="PRU00335"/>
    </source>
</evidence>
<dbReference type="GO" id="GO:0003700">
    <property type="term" value="F:DNA-binding transcription factor activity"/>
    <property type="evidence" value="ECO:0007669"/>
    <property type="project" value="TreeGrafter"/>
</dbReference>
<dbReference type="AlphaFoldDB" id="A0A3A9ZC97"/>
<evidence type="ECO:0000259" key="3">
    <source>
        <dbReference type="PROSITE" id="PS50977"/>
    </source>
</evidence>
<dbReference type="InterPro" id="IPR041642">
    <property type="entry name" value="KstR_C"/>
</dbReference>
<dbReference type="Pfam" id="PF17925">
    <property type="entry name" value="TetR_C_20"/>
    <property type="match status" value="1"/>
</dbReference>
<dbReference type="InterPro" id="IPR050109">
    <property type="entry name" value="HTH-type_TetR-like_transc_reg"/>
</dbReference>
<proteinExistence type="predicted"/>
<dbReference type="PRINTS" id="PR00455">
    <property type="entry name" value="HTHTETR"/>
</dbReference>
<name>A0A3A9ZC97_9ACTN</name>
<accession>A0A3A9ZC97</accession>
<dbReference type="Pfam" id="PF00440">
    <property type="entry name" value="TetR_N"/>
    <property type="match status" value="1"/>
</dbReference>
<dbReference type="GO" id="GO:0000976">
    <property type="term" value="F:transcription cis-regulatory region binding"/>
    <property type="evidence" value="ECO:0007669"/>
    <property type="project" value="TreeGrafter"/>
</dbReference>
<organism evidence="4 5">
    <name type="scientific">Streptomyces hoynatensis</name>
    <dbReference type="NCBI Taxonomy" id="1141874"/>
    <lineage>
        <taxon>Bacteria</taxon>
        <taxon>Bacillati</taxon>
        <taxon>Actinomycetota</taxon>
        <taxon>Actinomycetes</taxon>
        <taxon>Kitasatosporales</taxon>
        <taxon>Streptomycetaceae</taxon>
        <taxon>Streptomyces</taxon>
    </lineage>
</organism>
<protein>
    <submittedName>
        <fullName evidence="4">TetR/AcrR family transcriptional regulator</fullName>
    </submittedName>
</protein>
<dbReference type="PANTHER" id="PTHR30055">
    <property type="entry name" value="HTH-TYPE TRANSCRIPTIONAL REGULATOR RUTR"/>
    <property type="match status" value="1"/>
</dbReference>
<dbReference type="SUPFAM" id="SSF46689">
    <property type="entry name" value="Homeodomain-like"/>
    <property type="match status" value="1"/>
</dbReference>
<dbReference type="PANTHER" id="PTHR30055:SF242">
    <property type="entry name" value="HTH-TYPE TRANSCRIPTIONAL REPRESSOR KSTR"/>
    <property type="match status" value="1"/>
</dbReference>
<gene>
    <name evidence="4" type="ORF">D7294_05275</name>
</gene>
<dbReference type="PROSITE" id="PS50977">
    <property type="entry name" value="HTH_TETR_2"/>
    <property type="match status" value="1"/>
</dbReference>
<evidence type="ECO:0000256" key="1">
    <source>
        <dbReference type="ARBA" id="ARBA00023125"/>
    </source>
</evidence>
<dbReference type="InterPro" id="IPR009057">
    <property type="entry name" value="Homeodomain-like_sf"/>
</dbReference>